<name>A0A7J0EQB6_9ERIC</name>
<reference evidence="1 2" key="1">
    <citation type="submission" date="2019-07" db="EMBL/GenBank/DDBJ databases">
        <title>De Novo Assembly of kiwifruit Actinidia rufa.</title>
        <authorList>
            <person name="Sugita-Konishi S."/>
            <person name="Sato K."/>
            <person name="Mori E."/>
            <person name="Abe Y."/>
            <person name="Kisaki G."/>
            <person name="Hamano K."/>
            <person name="Suezawa K."/>
            <person name="Otani M."/>
            <person name="Fukuda T."/>
            <person name="Manabe T."/>
            <person name="Gomi K."/>
            <person name="Tabuchi M."/>
            <person name="Akimitsu K."/>
            <person name="Kataoka I."/>
        </authorList>
    </citation>
    <scope>NUCLEOTIDE SEQUENCE [LARGE SCALE GENOMIC DNA]</scope>
    <source>
        <strain evidence="2">cv. Fuchu</strain>
    </source>
</reference>
<keyword evidence="2" id="KW-1185">Reference proteome</keyword>
<comment type="caution">
    <text evidence="1">The sequence shown here is derived from an EMBL/GenBank/DDBJ whole genome shotgun (WGS) entry which is preliminary data.</text>
</comment>
<accession>A0A7J0EQB6</accession>
<evidence type="ECO:0000313" key="1">
    <source>
        <dbReference type="EMBL" id="GFY88685.1"/>
    </source>
</evidence>
<protein>
    <submittedName>
        <fullName evidence="1">Uncharacterized protein</fullName>
    </submittedName>
</protein>
<sequence>MDVLRRQASKLREQVAKQQQTQIDVSPVRFLWSLLVSEVVTCVQCRIQS</sequence>
<organism evidence="1 2">
    <name type="scientific">Actinidia rufa</name>
    <dbReference type="NCBI Taxonomy" id="165716"/>
    <lineage>
        <taxon>Eukaryota</taxon>
        <taxon>Viridiplantae</taxon>
        <taxon>Streptophyta</taxon>
        <taxon>Embryophyta</taxon>
        <taxon>Tracheophyta</taxon>
        <taxon>Spermatophyta</taxon>
        <taxon>Magnoliopsida</taxon>
        <taxon>eudicotyledons</taxon>
        <taxon>Gunneridae</taxon>
        <taxon>Pentapetalae</taxon>
        <taxon>asterids</taxon>
        <taxon>Ericales</taxon>
        <taxon>Actinidiaceae</taxon>
        <taxon>Actinidia</taxon>
    </lineage>
</organism>
<proteinExistence type="predicted"/>
<gene>
    <name evidence="1" type="ORF">Acr_06g0006250</name>
</gene>
<evidence type="ECO:0000313" key="2">
    <source>
        <dbReference type="Proteomes" id="UP000585474"/>
    </source>
</evidence>
<dbReference type="Proteomes" id="UP000585474">
    <property type="component" value="Unassembled WGS sequence"/>
</dbReference>
<dbReference type="AlphaFoldDB" id="A0A7J0EQB6"/>
<dbReference type="EMBL" id="BJWL01000006">
    <property type="protein sequence ID" value="GFY88685.1"/>
    <property type="molecule type" value="Genomic_DNA"/>
</dbReference>